<keyword evidence="1" id="KW-0808">Transferase</keyword>
<gene>
    <name evidence="3" type="ORF">Aau02nite_87240</name>
</gene>
<evidence type="ECO:0008006" key="5">
    <source>
        <dbReference type="Google" id="ProtNLM"/>
    </source>
</evidence>
<dbReference type="SUPFAM" id="SSF51161">
    <property type="entry name" value="Trimeric LpxA-like enzymes"/>
    <property type="match status" value="1"/>
</dbReference>
<evidence type="ECO:0000313" key="4">
    <source>
        <dbReference type="Proteomes" id="UP000681340"/>
    </source>
</evidence>
<dbReference type="Proteomes" id="UP000681340">
    <property type="component" value="Unassembled WGS sequence"/>
</dbReference>
<dbReference type="InterPro" id="IPR011004">
    <property type="entry name" value="Trimer_LpxA-like_sf"/>
</dbReference>
<dbReference type="RefSeq" id="WP_212994503.1">
    <property type="nucleotide sequence ID" value="NZ_BAABEA010000050.1"/>
</dbReference>
<dbReference type="PROSITE" id="PS00101">
    <property type="entry name" value="HEXAPEP_TRANSFERASES"/>
    <property type="match status" value="1"/>
</dbReference>
<dbReference type="InterPro" id="IPR018357">
    <property type="entry name" value="Hexapep_transf_CS"/>
</dbReference>
<dbReference type="PANTHER" id="PTHR43300">
    <property type="entry name" value="ACETYLTRANSFERASE"/>
    <property type="match status" value="1"/>
</dbReference>
<organism evidence="3 4">
    <name type="scientific">Actinoplanes auranticolor</name>
    <dbReference type="NCBI Taxonomy" id="47988"/>
    <lineage>
        <taxon>Bacteria</taxon>
        <taxon>Bacillati</taxon>
        <taxon>Actinomycetota</taxon>
        <taxon>Actinomycetes</taxon>
        <taxon>Micromonosporales</taxon>
        <taxon>Micromonosporaceae</taxon>
        <taxon>Actinoplanes</taxon>
    </lineage>
</organism>
<dbReference type="InterPro" id="IPR001451">
    <property type="entry name" value="Hexapep"/>
</dbReference>
<sequence length="261" mass="26648">MLHPTTTTERITAAQLVQAGLLEIGAGCRLHPTAVFLPADLQGTLRPIVLAEQVTVGAYAVLHGGLRVGAHTHIGHRVILGEPEYGYAVREVHPGVGATTTVGAGVVIRAGAIVYADTTIGDDITIGHHTLLRTGVSVGAGTQLAANLTVERGTRIGSGVRCSPGSHLTADTIVGDRAFIGAGVRTINDKQLIWRDPGNELPLTPPIFREGCKVGTGAVVLAGVTIGAGALVGAGSVVTRDVADDAIVYGVPAAVHGQVTR</sequence>
<accession>A0A919SYI1</accession>
<keyword evidence="4" id="KW-1185">Reference proteome</keyword>
<dbReference type="Gene3D" id="2.160.10.10">
    <property type="entry name" value="Hexapeptide repeat proteins"/>
    <property type="match status" value="2"/>
</dbReference>
<protein>
    <recommendedName>
        <fullName evidence="5">Transferase family hexapeptide repeat protein</fullName>
    </recommendedName>
</protein>
<keyword evidence="2" id="KW-0677">Repeat</keyword>
<dbReference type="GO" id="GO:0016740">
    <property type="term" value="F:transferase activity"/>
    <property type="evidence" value="ECO:0007669"/>
    <property type="project" value="UniProtKB-KW"/>
</dbReference>
<dbReference type="InterPro" id="IPR050179">
    <property type="entry name" value="Trans_hexapeptide_repeat"/>
</dbReference>
<dbReference type="AlphaFoldDB" id="A0A919SYI1"/>
<evidence type="ECO:0000256" key="1">
    <source>
        <dbReference type="ARBA" id="ARBA00022679"/>
    </source>
</evidence>
<comment type="caution">
    <text evidence="3">The sequence shown here is derived from an EMBL/GenBank/DDBJ whole genome shotgun (WGS) entry which is preliminary data.</text>
</comment>
<dbReference type="Pfam" id="PF14602">
    <property type="entry name" value="Hexapep_2"/>
    <property type="match status" value="1"/>
</dbReference>
<reference evidence="3" key="1">
    <citation type="submission" date="2021-03" db="EMBL/GenBank/DDBJ databases">
        <title>Whole genome shotgun sequence of Actinoplanes auranticolor NBRC 12245.</title>
        <authorList>
            <person name="Komaki H."/>
            <person name="Tamura T."/>
        </authorList>
    </citation>
    <scope>NUCLEOTIDE SEQUENCE</scope>
    <source>
        <strain evidence="3">NBRC 12245</strain>
    </source>
</reference>
<proteinExistence type="predicted"/>
<dbReference type="EMBL" id="BOQL01000084">
    <property type="protein sequence ID" value="GIM79746.1"/>
    <property type="molecule type" value="Genomic_DNA"/>
</dbReference>
<evidence type="ECO:0000313" key="3">
    <source>
        <dbReference type="EMBL" id="GIM79746.1"/>
    </source>
</evidence>
<dbReference type="Pfam" id="PF00132">
    <property type="entry name" value="Hexapep"/>
    <property type="match status" value="1"/>
</dbReference>
<name>A0A919SYI1_9ACTN</name>
<evidence type="ECO:0000256" key="2">
    <source>
        <dbReference type="ARBA" id="ARBA00022737"/>
    </source>
</evidence>